<evidence type="ECO:0000313" key="3">
    <source>
        <dbReference type="EMBL" id="OTF86602.1"/>
    </source>
</evidence>
<keyword evidence="4" id="KW-1185">Reference proteome</keyword>
<dbReference type="AlphaFoldDB" id="A0A251RQH2"/>
<name>A0A251RQH2_HELAN</name>
<protein>
    <submittedName>
        <fullName evidence="3">Putative ribonuclease H-like domain, GAG-pre-integrase domain protein</fullName>
    </submittedName>
</protein>
<accession>A0A251RQH2</accession>
<dbReference type="EMBL" id="CM007906">
    <property type="protein sequence ID" value="OTF86602.1"/>
    <property type="molecule type" value="Genomic_DNA"/>
</dbReference>
<dbReference type="OMA" id="HISECGT"/>
<dbReference type="InterPro" id="IPR036397">
    <property type="entry name" value="RNaseH_sf"/>
</dbReference>
<feature type="domain" description="GAG-pre-integrase" evidence="1">
    <location>
        <begin position="267"/>
        <end position="322"/>
    </location>
</feature>
<sequence length="387" mass="44595">MNQMQGIQTQIPKFTEQNYYHWRIQIKVLFESQELWGVIQEGIRELGTNPTDEATTAYRDAVKKDKRALHILFQSVGDTIFERIALAKSSKEAWSILHKCYQGENRVKSIKLQSLRCEFDALNMKEGESVEDYFNRIILVVNKLRMNEETVSEQRIVEKILRSLTRILNESVKKEVRTGDDKRLEVLGCGEVSLKIKEQVWKIPSVFYVKGSKHNLLSIGQLLQKGYAVHFKKDRCIIKDVNDETIGNIKMTSNKMFPLRPSSDVNFAMTMTTKETTALWHKRYGHVNVDTLVSMGNKGSVLGLPKIVKDESVCEGCVSGKQARKAFSKKVTWQATKPLELVHFDICGPMRTKSIGGCKYFITFIDDYSRKAWVFFLKFKSEALYFF</sequence>
<dbReference type="SUPFAM" id="SSF53098">
    <property type="entry name" value="Ribonuclease H-like"/>
    <property type="match status" value="1"/>
</dbReference>
<dbReference type="PANTHER" id="PTHR35317">
    <property type="entry name" value="OS04G0629600 PROTEIN"/>
    <property type="match status" value="1"/>
</dbReference>
<proteinExistence type="predicted"/>
<dbReference type="InterPro" id="IPR025724">
    <property type="entry name" value="GAG-pre-integrase_dom"/>
</dbReference>
<dbReference type="Proteomes" id="UP000215914">
    <property type="component" value="Chromosome 17"/>
</dbReference>
<evidence type="ECO:0000313" key="4">
    <source>
        <dbReference type="Proteomes" id="UP000215914"/>
    </source>
</evidence>
<dbReference type="Pfam" id="PF14223">
    <property type="entry name" value="Retrotran_gag_2"/>
    <property type="match status" value="1"/>
</dbReference>
<reference evidence="4" key="1">
    <citation type="journal article" date="2017" name="Nature">
        <title>The sunflower genome provides insights into oil metabolism, flowering and Asterid evolution.</title>
        <authorList>
            <person name="Badouin H."/>
            <person name="Gouzy J."/>
            <person name="Grassa C.J."/>
            <person name="Murat F."/>
            <person name="Staton S.E."/>
            <person name="Cottret L."/>
            <person name="Lelandais-Briere C."/>
            <person name="Owens G.L."/>
            <person name="Carrere S."/>
            <person name="Mayjonade B."/>
            <person name="Legrand L."/>
            <person name="Gill N."/>
            <person name="Kane N.C."/>
            <person name="Bowers J.E."/>
            <person name="Hubner S."/>
            <person name="Bellec A."/>
            <person name="Berard A."/>
            <person name="Berges H."/>
            <person name="Blanchet N."/>
            <person name="Boniface M.C."/>
            <person name="Brunel D."/>
            <person name="Catrice O."/>
            <person name="Chaidir N."/>
            <person name="Claudel C."/>
            <person name="Donnadieu C."/>
            <person name="Faraut T."/>
            <person name="Fievet G."/>
            <person name="Helmstetter N."/>
            <person name="King M."/>
            <person name="Knapp S.J."/>
            <person name="Lai Z."/>
            <person name="Le Paslier M.C."/>
            <person name="Lippi Y."/>
            <person name="Lorenzon L."/>
            <person name="Mandel J.R."/>
            <person name="Marage G."/>
            <person name="Marchand G."/>
            <person name="Marquand E."/>
            <person name="Bret-Mestries E."/>
            <person name="Morien E."/>
            <person name="Nambeesan S."/>
            <person name="Nguyen T."/>
            <person name="Pegot-Espagnet P."/>
            <person name="Pouilly N."/>
            <person name="Raftis F."/>
            <person name="Sallet E."/>
            <person name="Schiex T."/>
            <person name="Thomas J."/>
            <person name="Vandecasteele C."/>
            <person name="Vares D."/>
            <person name="Vear F."/>
            <person name="Vautrin S."/>
            <person name="Crespi M."/>
            <person name="Mangin B."/>
            <person name="Burke J.M."/>
            <person name="Salse J."/>
            <person name="Munos S."/>
            <person name="Vincourt P."/>
            <person name="Rieseberg L.H."/>
            <person name="Langlade N.B."/>
        </authorList>
    </citation>
    <scope>NUCLEOTIDE SEQUENCE [LARGE SCALE GENOMIC DNA]</scope>
    <source>
        <strain evidence="4">cv. SF193</strain>
    </source>
</reference>
<dbReference type="STRING" id="4232.A0A251RQH2"/>
<dbReference type="Pfam" id="PF13976">
    <property type="entry name" value="gag_pre-integrs"/>
    <property type="match status" value="1"/>
</dbReference>
<evidence type="ECO:0000259" key="2">
    <source>
        <dbReference type="Pfam" id="PF22936"/>
    </source>
</evidence>
<dbReference type="InParanoid" id="A0A251RQH2"/>
<dbReference type="Pfam" id="PF22936">
    <property type="entry name" value="Pol_BBD"/>
    <property type="match status" value="1"/>
</dbReference>
<dbReference type="InterPro" id="IPR054722">
    <property type="entry name" value="PolX-like_BBD"/>
</dbReference>
<gene>
    <name evidence="3" type="ORF">HannXRQ_Chr17g0552511</name>
</gene>
<organism evidence="3 4">
    <name type="scientific">Helianthus annuus</name>
    <name type="common">Common sunflower</name>
    <dbReference type="NCBI Taxonomy" id="4232"/>
    <lineage>
        <taxon>Eukaryota</taxon>
        <taxon>Viridiplantae</taxon>
        <taxon>Streptophyta</taxon>
        <taxon>Embryophyta</taxon>
        <taxon>Tracheophyta</taxon>
        <taxon>Spermatophyta</taxon>
        <taxon>Magnoliopsida</taxon>
        <taxon>eudicotyledons</taxon>
        <taxon>Gunneridae</taxon>
        <taxon>Pentapetalae</taxon>
        <taxon>asterids</taxon>
        <taxon>campanulids</taxon>
        <taxon>Asterales</taxon>
        <taxon>Asteraceae</taxon>
        <taxon>Asteroideae</taxon>
        <taxon>Heliantheae alliance</taxon>
        <taxon>Heliantheae</taxon>
        <taxon>Helianthus</taxon>
    </lineage>
</organism>
<dbReference type="Gene3D" id="3.30.420.10">
    <property type="entry name" value="Ribonuclease H-like superfamily/Ribonuclease H"/>
    <property type="match status" value="1"/>
</dbReference>
<dbReference type="PANTHER" id="PTHR35317:SF28">
    <property type="entry name" value="ZINC FINGER, CCHC-TYPE, RIBONUCLEASE H-LIKE DOMAIN, GAG-PRE-INTEGRASE DOMAIN PROTEIN-RELATED"/>
    <property type="match status" value="1"/>
</dbReference>
<dbReference type="InterPro" id="IPR012337">
    <property type="entry name" value="RNaseH-like_sf"/>
</dbReference>
<feature type="domain" description="Retrovirus-related Pol polyprotein from transposon TNT 1-94-like beta-barrel" evidence="2">
    <location>
        <begin position="168"/>
        <end position="227"/>
    </location>
</feature>
<dbReference type="GO" id="GO:0003676">
    <property type="term" value="F:nucleic acid binding"/>
    <property type="evidence" value="ECO:0007669"/>
    <property type="project" value="InterPro"/>
</dbReference>
<evidence type="ECO:0000259" key="1">
    <source>
        <dbReference type="Pfam" id="PF13976"/>
    </source>
</evidence>